<dbReference type="EMBL" id="FRFG01000026">
    <property type="protein sequence ID" value="SHO56568.1"/>
    <property type="molecule type" value="Genomic_DNA"/>
</dbReference>
<protein>
    <recommendedName>
        <fullName evidence="3">Outer membrane protein beta-barrel domain-containing protein</fullName>
    </recommendedName>
</protein>
<evidence type="ECO:0000259" key="3">
    <source>
        <dbReference type="Pfam" id="PF13505"/>
    </source>
</evidence>
<dbReference type="InterPro" id="IPR027385">
    <property type="entry name" value="Beta-barrel_OMP"/>
</dbReference>
<dbReference type="AlphaFoldDB" id="A0A1M7YVG4"/>
<evidence type="ECO:0000313" key="4">
    <source>
        <dbReference type="EMBL" id="SHO56568.1"/>
    </source>
</evidence>
<evidence type="ECO:0000256" key="2">
    <source>
        <dbReference type="SAM" id="SignalP"/>
    </source>
</evidence>
<accession>A0A1M7YVG4</accession>
<proteinExistence type="predicted"/>
<dbReference type="Pfam" id="PF13505">
    <property type="entry name" value="OMP_b-brl"/>
    <property type="match status" value="1"/>
</dbReference>
<evidence type="ECO:0000256" key="1">
    <source>
        <dbReference type="ARBA" id="ARBA00022729"/>
    </source>
</evidence>
<organism evidence="4 5">
    <name type="scientific">Vibrio quintilis</name>
    <dbReference type="NCBI Taxonomy" id="1117707"/>
    <lineage>
        <taxon>Bacteria</taxon>
        <taxon>Pseudomonadati</taxon>
        <taxon>Pseudomonadota</taxon>
        <taxon>Gammaproteobacteria</taxon>
        <taxon>Vibrionales</taxon>
        <taxon>Vibrionaceae</taxon>
        <taxon>Vibrio</taxon>
    </lineage>
</organism>
<keyword evidence="1 2" id="KW-0732">Signal</keyword>
<reference evidence="5" key="1">
    <citation type="submission" date="2016-12" db="EMBL/GenBank/DDBJ databases">
        <authorList>
            <person name="Rodrigo-Torres L."/>
            <person name="Arahal R.D."/>
            <person name="Lucena T."/>
        </authorList>
    </citation>
    <scope>NUCLEOTIDE SEQUENCE [LARGE SCALE GENOMIC DNA]</scope>
</reference>
<dbReference type="STRING" id="1117707.VQ7734_02337"/>
<feature type="signal peptide" evidence="2">
    <location>
        <begin position="1"/>
        <end position="22"/>
    </location>
</feature>
<name>A0A1M7YVG4_9VIBR</name>
<feature type="domain" description="Outer membrane protein beta-barrel" evidence="3">
    <location>
        <begin position="9"/>
        <end position="184"/>
    </location>
</feature>
<evidence type="ECO:0000313" key="5">
    <source>
        <dbReference type="Proteomes" id="UP000184600"/>
    </source>
</evidence>
<keyword evidence="5" id="KW-1185">Reference proteome</keyword>
<dbReference type="Proteomes" id="UP000184600">
    <property type="component" value="Unassembled WGS sequence"/>
</dbReference>
<feature type="chain" id="PRO_5009929922" description="Outer membrane protein beta-barrel domain-containing protein" evidence="2">
    <location>
        <begin position="23"/>
        <end position="184"/>
    </location>
</feature>
<dbReference type="InterPro" id="IPR011250">
    <property type="entry name" value="OMP/PagP_B-barrel"/>
</dbReference>
<dbReference type="Gene3D" id="2.40.160.20">
    <property type="match status" value="1"/>
</dbReference>
<dbReference type="SUPFAM" id="SSF56925">
    <property type="entry name" value="OMPA-like"/>
    <property type="match status" value="1"/>
</dbReference>
<gene>
    <name evidence="4" type="ORF">VQ7734_02337</name>
</gene>
<sequence>MKKNVILSMMLIVMATSAQTNAQGNAIGAEVGLGSLKYDKASGDDSTDVSWTGSLYYERSLMPYLGISFGLHTGDGSSIKTSTIGSATKEDAKLDYTAASVSAVTYLNLFQNHRLYGSLGLNYNNVELTHDSSKLVDDDGFGYVIRAGWEYQISEPLSVNLGLQYLSMEDVDLTTTNFGVKMRF</sequence>